<feature type="compositionally biased region" description="Basic residues" evidence="1">
    <location>
        <begin position="1"/>
        <end position="10"/>
    </location>
</feature>
<dbReference type="EMBL" id="LRGB01002190">
    <property type="protein sequence ID" value="KZS08748.1"/>
    <property type="molecule type" value="Genomic_DNA"/>
</dbReference>
<feature type="region of interest" description="Disordered" evidence="1">
    <location>
        <begin position="38"/>
        <end position="61"/>
    </location>
</feature>
<dbReference type="Proteomes" id="UP000076858">
    <property type="component" value="Unassembled WGS sequence"/>
</dbReference>
<evidence type="ECO:0000313" key="3">
    <source>
        <dbReference type="Proteomes" id="UP000076858"/>
    </source>
</evidence>
<evidence type="ECO:0000313" key="2">
    <source>
        <dbReference type="EMBL" id="KZS08748.1"/>
    </source>
</evidence>
<feature type="compositionally biased region" description="Basic residues" evidence="1">
    <location>
        <begin position="47"/>
        <end position="61"/>
    </location>
</feature>
<gene>
    <name evidence="2" type="ORF">APZ42_027465</name>
</gene>
<feature type="region of interest" description="Disordered" evidence="1">
    <location>
        <begin position="1"/>
        <end position="26"/>
    </location>
</feature>
<organism evidence="2 3">
    <name type="scientific">Daphnia magna</name>
    <dbReference type="NCBI Taxonomy" id="35525"/>
    <lineage>
        <taxon>Eukaryota</taxon>
        <taxon>Metazoa</taxon>
        <taxon>Ecdysozoa</taxon>
        <taxon>Arthropoda</taxon>
        <taxon>Crustacea</taxon>
        <taxon>Branchiopoda</taxon>
        <taxon>Diplostraca</taxon>
        <taxon>Cladocera</taxon>
        <taxon>Anomopoda</taxon>
        <taxon>Daphniidae</taxon>
        <taxon>Daphnia</taxon>
    </lineage>
</organism>
<proteinExistence type="predicted"/>
<evidence type="ECO:0000256" key="1">
    <source>
        <dbReference type="SAM" id="MobiDB-lite"/>
    </source>
</evidence>
<comment type="caution">
    <text evidence="2">The sequence shown here is derived from an EMBL/GenBank/DDBJ whole genome shotgun (WGS) entry which is preliminary data.</text>
</comment>
<reference evidence="2 3" key="1">
    <citation type="submission" date="2016-03" db="EMBL/GenBank/DDBJ databases">
        <title>EvidentialGene: Evidence-directed Construction of Genes on Genomes.</title>
        <authorList>
            <person name="Gilbert D.G."/>
            <person name="Choi J.-H."/>
            <person name="Mockaitis K."/>
            <person name="Colbourne J."/>
            <person name="Pfrender M."/>
        </authorList>
    </citation>
    <scope>NUCLEOTIDE SEQUENCE [LARGE SCALE GENOMIC DNA]</scope>
    <source>
        <strain evidence="2 3">Xinb3</strain>
        <tissue evidence="2">Complete organism</tissue>
    </source>
</reference>
<sequence>MKTQKKRGTQRRTEVVAQNPTKARPFPFLPFLTKMAARPDVGEKSLSSRKTKRQQAKQRRF</sequence>
<keyword evidence="3" id="KW-1185">Reference proteome</keyword>
<accession>A0A164RL90</accession>
<name>A0A164RL90_9CRUS</name>
<protein>
    <submittedName>
        <fullName evidence="2">Uncharacterized protein</fullName>
    </submittedName>
</protein>
<dbReference type="AlphaFoldDB" id="A0A164RL90"/>